<dbReference type="SUPFAM" id="SSF47413">
    <property type="entry name" value="lambda repressor-like DNA-binding domains"/>
    <property type="match status" value="1"/>
</dbReference>
<feature type="non-terminal residue" evidence="5">
    <location>
        <position position="125"/>
    </location>
</feature>
<dbReference type="CDD" id="cd01392">
    <property type="entry name" value="HTH_LacI"/>
    <property type="match status" value="1"/>
</dbReference>
<proteinExistence type="predicted"/>
<evidence type="ECO:0000256" key="2">
    <source>
        <dbReference type="ARBA" id="ARBA00023125"/>
    </source>
</evidence>
<comment type="caution">
    <text evidence="5">The sequence shown here is derived from an EMBL/GenBank/DDBJ whole genome shotgun (WGS) entry which is preliminary data.</text>
</comment>
<evidence type="ECO:0000313" key="6">
    <source>
        <dbReference type="Proteomes" id="UP000649604"/>
    </source>
</evidence>
<keyword evidence="2 5" id="KW-0238">DNA-binding</keyword>
<protein>
    <submittedName>
        <fullName evidence="5">LacI family DNA-binding transcriptional regulator</fullName>
    </submittedName>
</protein>
<dbReference type="AlphaFoldDB" id="A0A9D5JSK9"/>
<dbReference type="InterPro" id="IPR028082">
    <property type="entry name" value="Peripla_BP_I"/>
</dbReference>
<dbReference type="Gene3D" id="1.10.260.40">
    <property type="entry name" value="lambda repressor-like DNA-binding domains"/>
    <property type="match status" value="1"/>
</dbReference>
<dbReference type="InterPro" id="IPR010982">
    <property type="entry name" value="Lambda_DNA-bd_dom_sf"/>
</dbReference>
<dbReference type="PANTHER" id="PTHR30146">
    <property type="entry name" value="LACI-RELATED TRANSCRIPTIONAL REPRESSOR"/>
    <property type="match status" value="1"/>
</dbReference>
<dbReference type="GO" id="GO:0003700">
    <property type="term" value="F:DNA-binding transcription factor activity"/>
    <property type="evidence" value="ECO:0007669"/>
    <property type="project" value="TreeGrafter"/>
</dbReference>
<name>A0A9D5JSK9_9BACT</name>
<dbReference type="Proteomes" id="UP000649604">
    <property type="component" value="Unassembled WGS sequence"/>
</dbReference>
<dbReference type="SUPFAM" id="SSF53822">
    <property type="entry name" value="Periplasmic binding protein-like I"/>
    <property type="match status" value="1"/>
</dbReference>
<keyword evidence="3" id="KW-0804">Transcription</keyword>
<evidence type="ECO:0000256" key="3">
    <source>
        <dbReference type="ARBA" id="ARBA00023163"/>
    </source>
</evidence>
<gene>
    <name evidence="5" type="ORF">GF339_02840</name>
</gene>
<dbReference type="SMART" id="SM00354">
    <property type="entry name" value="HTH_LACI"/>
    <property type="match status" value="1"/>
</dbReference>
<dbReference type="Gene3D" id="3.40.50.2300">
    <property type="match status" value="1"/>
</dbReference>
<accession>A0A9D5JSK9</accession>
<dbReference type="GO" id="GO:0000976">
    <property type="term" value="F:transcription cis-regulatory region binding"/>
    <property type="evidence" value="ECO:0007669"/>
    <property type="project" value="TreeGrafter"/>
</dbReference>
<dbReference type="InterPro" id="IPR001761">
    <property type="entry name" value="Peripla_BP/Lac1_sug-bd_dom"/>
</dbReference>
<reference evidence="5" key="1">
    <citation type="submission" date="2019-11" db="EMBL/GenBank/DDBJ databases">
        <title>Microbial mats filling the niche in hypersaline microbial mats.</title>
        <authorList>
            <person name="Wong H.L."/>
            <person name="Macleod F.I."/>
            <person name="White R.A. III"/>
            <person name="Burns B.P."/>
        </authorList>
    </citation>
    <scope>NUCLEOTIDE SEQUENCE</scope>
    <source>
        <strain evidence="5">Rbin_158</strain>
    </source>
</reference>
<dbReference type="Pfam" id="PF00356">
    <property type="entry name" value="LacI"/>
    <property type="match status" value="1"/>
</dbReference>
<evidence type="ECO:0000259" key="4">
    <source>
        <dbReference type="PROSITE" id="PS50932"/>
    </source>
</evidence>
<organism evidence="5 6">
    <name type="scientific">candidate division KSB3 bacterium</name>
    <dbReference type="NCBI Taxonomy" id="2044937"/>
    <lineage>
        <taxon>Bacteria</taxon>
        <taxon>candidate division KSB3</taxon>
    </lineage>
</organism>
<evidence type="ECO:0000256" key="1">
    <source>
        <dbReference type="ARBA" id="ARBA00023015"/>
    </source>
</evidence>
<feature type="domain" description="HTH lacI-type" evidence="4">
    <location>
        <begin position="3"/>
        <end position="59"/>
    </location>
</feature>
<dbReference type="PANTHER" id="PTHR30146:SF109">
    <property type="entry name" value="HTH-TYPE TRANSCRIPTIONAL REGULATOR GALS"/>
    <property type="match status" value="1"/>
</dbReference>
<dbReference type="PROSITE" id="PS00356">
    <property type="entry name" value="HTH_LACI_1"/>
    <property type="match status" value="1"/>
</dbReference>
<dbReference type="InterPro" id="IPR000843">
    <property type="entry name" value="HTH_LacI"/>
</dbReference>
<dbReference type="PRINTS" id="PR00036">
    <property type="entry name" value="HTHLACI"/>
</dbReference>
<dbReference type="PROSITE" id="PS50932">
    <property type="entry name" value="HTH_LACI_2"/>
    <property type="match status" value="1"/>
</dbReference>
<dbReference type="EMBL" id="WJJP01000085">
    <property type="protein sequence ID" value="MBD3323492.1"/>
    <property type="molecule type" value="Genomic_DNA"/>
</dbReference>
<sequence length="125" mass="13792">MVITLKDIAKMANVSTATVSRVLNNKAVGNMRPETCTRIQKIIEETGYTPHALASSLRKGLSHVVGVILPDNVNPYYAQLGKAVENECFRNGYLTLICNSNSDVNREKDYIKHLTSQRVAGILLC</sequence>
<evidence type="ECO:0000313" key="5">
    <source>
        <dbReference type="EMBL" id="MBD3323492.1"/>
    </source>
</evidence>
<keyword evidence="1" id="KW-0805">Transcription regulation</keyword>
<dbReference type="Pfam" id="PF00532">
    <property type="entry name" value="Peripla_BP_1"/>
    <property type="match status" value="1"/>
</dbReference>